<evidence type="ECO:0000256" key="7">
    <source>
        <dbReference type="ARBA" id="ARBA00023136"/>
    </source>
</evidence>
<evidence type="ECO:0000313" key="9">
    <source>
        <dbReference type="EMBL" id="SEF64782.1"/>
    </source>
</evidence>
<gene>
    <name evidence="9" type="ORF">SAMN05421847_0538</name>
</gene>
<dbReference type="SUPFAM" id="SSF81345">
    <property type="entry name" value="ABC transporter involved in vitamin B12 uptake, BtuC"/>
    <property type="match status" value="1"/>
</dbReference>
<dbReference type="GO" id="GO:0033214">
    <property type="term" value="P:siderophore-iron import into cell"/>
    <property type="evidence" value="ECO:0007669"/>
    <property type="project" value="TreeGrafter"/>
</dbReference>
<evidence type="ECO:0000256" key="3">
    <source>
        <dbReference type="ARBA" id="ARBA00022448"/>
    </source>
</evidence>
<dbReference type="Proteomes" id="UP000236738">
    <property type="component" value="Unassembled WGS sequence"/>
</dbReference>
<comment type="subcellular location">
    <subcellularLocation>
        <location evidence="1">Cell membrane</location>
        <topology evidence="1">Multi-pass membrane protein</topology>
    </subcellularLocation>
</comment>
<keyword evidence="3" id="KW-0813">Transport</keyword>
<dbReference type="PANTHER" id="PTHR30472:SF41">
    <property type="entry name" value="TRANSPORT SYSTEM PERMEASE PROTEIN"/>
    <property type="match status" value="1"/>
</dbReference>
<evidence type="ECO:0000256" key="8">
    <source>
        <dbReference type="SAM" id="Phobius"/>
    </source>
</evidence>
<feature type="transmembrane region" description="Helical" evidence="8">
    <location>
        <begin position="143"/>
        <end position="166"/>
    </location>
</feature>
<feature type="transmembrane region" description="Helical" evidence="8">
    <location>
        <begin position="7"/>
        <end position="31"/>
    </location>
</feature>
<reference evidence="10" key="1">
    <citation type="submission" date="2016-10" db="EMBL/GenBank/DDBJ databases">
        <authorList>
            <person name="Varghese N."/>
            <person name="Submissions S."/>
        </authorList>
    </citation>
    <scope>NUCLEOTIDE SEQUENCE [LARGE SCALE GENOMIC DNA]</scope>
    <source>
        <strain evidence="10">DSM 21580</strain>
    </source>
</reference>
<evidence type="ECO:0000256" key="2">
    <source>
        <dbReference type="ARBA" id="ARBA00007935"/>
    </source>
</evidence>
<feature type="transmembrane region" description="Helical" evidence="8">
    <location>
        <begin position="51"/>
        <end position="71"/>
    </location>
</feature>
<evidence type="ECO:0000256" key="5">
    <source>
        <dbReference type="ARBA" id="ARBA00022692"/>
    </source>
</evidence>
<keyword evidence="6 8" id="KW-1133">Transmembrane helix</keyword>
<comment type="similarity">
    <text evidence="2">Belongs to the binding-protein-dependent transport system permease family. FecCD subfamily.</text>
</comment>
<keyword evidence="7 8" id="KW-0472">Membrane</keyword>
<dbReference type="Pfam" id="PF01032">
    <property type="entry name" value="FecCD"/>
    <property type="match status" value="1"/>
</dbReference>
<dbReference type="GO" id="GO:0022857">
    <property type="term" value="F:transmembrane transporter activity"/>
    <property type="evidence" value="ECO:0007669"/>
    <property type="project" value="InterPro"/>
</dbReference>
<accession>A0A1H5TPJ5</accession>
<evidence type="ECO:0000256" key="4">
    <source>
        <dbReference type="ARBA" id="ARBA00022475"/>
    </source>
</evidence>
<feature type="transmembrane region" description="Helical" evidence="8">
    <location>
        <begin position="273"/>
        <end position="293"/>
    </location>
</feature>
<dbReference type="GO" id="GO:0005886">
    <property type="term" value="C:plasma membrane"/>
    <property type="evidence" value="ECO:0007669"/>
    <property type="project" value="UniProtKB-SubCell"/>
</dbReference>
<feature type="transmembrane region" description="Helical" evidence="8">
    <location>
        <begin position="233"/>
        <end position="261"/>
    </location>
</feature>
<dbReference type="EMBL" id="FNUS01000001">
    <property type="protein sequence ID" value="SEF64782.1"/>
    <property type="molecule type" value="Genomic_DNA"/>
</dbReference>
<evidence type="ECO:0000256" key="6">
    <source>
        <dbReference type="ARBA" id="ARBA00022989"/>
    </source>
</evidence>
<name>A0A1H5TPJ5_9FLAO</name>
<keyword evidence="10" id="KW-1185">Reference proteome</keyword>
<protein>
    <submittedName>
        <fullName evidence="9">Iron complex transport system permease protein</fullName>
    </submittedName>
</protein>
<feature type="transmembrane region" description="Helical" evidence="8">
    <location>
        <begin position="113"/>
        <end position="134"/>
    </location>
</feature>
<dbReference type="InterPro" id="IPR037294">
    <property type="entry name" value="ABC_BtuC-like"/>
</dbReference>
<keyword evidence="5 8" id="KW-0812">Transmembrane</keyword>
<dbReference type="InterPro" id="IPR000522">
    <property type="entry name" value="ABC_transptr_permease_BtuC"/>
</dbReference>
<feature type="transmembrane region" description="Helical" evidence="8">
    <location>
        <begin position="186"/>
        <end position="205"/>
    </location>
</feature>
<organism evidence="9 10">
    <name type="scientific">Halpernia humi</name>
    <dbReference type="NCBI Taxonomy" id="493375"/>
    <lineage>
        <taxon>Bacteria</taxon>
        <taxon>Pseudomonadati</taxon>
        <taxon>Bacteroidota</taxon>
        <taxon>Flavobacteriia</taxon>
        <taxon>Flavobacteriales</taxon>
        <taxon>Weeksellaceae</taxon>
        <taxon>Chryseobacterium group</taxon>
        <taxon>Halpernia</taxon>
    </lineage>
</organism>
<evidence type="ECO:0000256" key="1">
    <source>
        <dbReference type="ARBA" id="ARBA00004651"/>
    </source>
</evidence>
<dbReference type="Gene3D" id="1.10.3470.10">
    <property type="entry name" value="ABC transporter involved in vitamin B12 uptake, BtuC"/>
    <property type="match status" value="1"/>
</dbReference>
<evidence type="ECO:0000313" key="10">
    <source>
        <dbReference type="Proteomes" id="UP000236738"/>
    </source>
</evidence>
<keyword evidence="4" id="KW-1003">Cell membrane</keyword>
<sequence length="327" mass="36100">MSKNFKILSLILTIVILISIVLNLNTGFINLNFSDFFSSNSSNFDIAQLRVNRVIIMLLAGISIPTSGFLLQEYFQNPLAGPSVLGITSVASLSVAFYIFFSQSWVLPDFLQNSFLSITAIAGSLILMLVLLLFSRKFQDKSFIIIFGFLVSALAGAIVSILQFYAENQSLKNYVLWSFGANNQVSFSQILVLFVLIFLGLFLSLKSIKPLIGNSLGTSYAQSFGVNLKHLKYLIILASSLLSASITAFLGPVLFIGIVVPHFSRLLYNPSKLWHQWILNMILGICIMEVFSVISELSKLPLNIITSLFGIPVILLMLIGKNKFSNG</sequence>
<feature type="transmembrane region" description="Helical" evidence="8">
    <location>
        <begin position="83"/>
        <end position="101"/>
    </location>
</feature>
<dbReference type="AlphaFoldDB" id="A0A1H5TPJ5"/>
<feature type="transmembrane region" description="Helical" evidence="8">
    <location>
        <begin position="300"/>
        <end position="319"/>
    </location>
</feature>
<dbReference type="PANTHER" id="PTHR30472">
    <property type="entry name" value="FERRIC ENTEROBACTIN TRANSPORT SYSTEM PERMEASE PROTEIN"/>
    <property type="match status" value="1"/>
</dbReference>
<proteinExistence type="inferred from homology"/>